<dbReference type="InterPro" id="IPR019079">
    <property type="entry name" value="Capsule_synth_CapA"/>
</dbReference>
<gene>
    <name evidence="3" type="ORF">IAB99_00515</name>
</gene>
<dbReference type="Pfam" id="PF09587">
    <property type="entry name" value="PGA_cap"/>
    <property type="match status" value="1"/>
</dbReference>
<comment type="caution">
    <text evidence="3">The sequence shown here is derived from an EMBL/GenBank/DDBJ whole genome shotgun (WGS) entry which is preliminary data.</text>
</comment>
<dbReference type="InterPro" id="IPR029052">
    <property type="entry name" value="Metallo-depent_PP-like"/>
</dbReference>
<dbReference type="InterPro" id="IPR052169">
    <property type="entry name" value="CW_Biosynth-Accessory"/>
</dbReference>
<name>A0A9D9I5V1_9BACT</name>
<dbReference type="PANTHER" id="PTHR33393">
    <property type="entry name" value="POLYGLUTAMINE SYNTHESIS ACCESSORY PROTEIN RV0574C-RELATED"/>
    <property type="match status" value="1"/>
</dbReference>
<organism evidence="3 4">
    <name type="scientific">Candidatus Cryptobacteroides faecipullorum</name>
    <dbReference type="NCBI Taxonomy" id="2840764"/>
    <lineage>
        <taxon>Bacteria</taxon>
        <taxon>Pseudomonadati</taxon>
        <taxon>Bacteroidota</taxon>
        <taxon>Bacteroidia</taxon>
        <taxon>Bacteroidales</taxon>
        <taxon>Candidatus Cryptobacteroides</taxon>
    </lineage>
</organism>
<evidence type="ECO:0000259" key="2">
    <source>
        <dbReference type="SMART" id="SM00854"/>
    </source>
</evidence>
<dbReference type="CDD" id="cd07381">
    <property type="entry name" value="MPP_CapA"/>
    <property type="match status" value="1"/>
</dbReference>
<dbReference type="SUPFAM" id="SSF56300">
    <property type="entry name" value="Metallo-dependent phosphatases"/>
    <property type="match status" value="1"/>
</dbReference>
<proteinExistence type="inferred from homology"/>
<accession>A0A9D9I5V1</accession>
<evidence type="ECO:0000256" key="1">
    <source>
        <dbReference type="ARBA" id="ARBA00005662"/>
    </source>
</evidence>
<dbReference type="EMBL" id="JADIMH010000005">
    <property type="protein sequence ID" value="MBO8466230.1"/>
    <property type="molecule type" value="Genomic_DNA"/>
</dbReference>
<reference evidence="3" key="2">
    <citation type="journal article" date="2021" name="PeerJ">
        <title>Extensive microbial diversity within the chicken gut microbiome revealed by metagenomics and culture.</title>
        <authorList>
            <person name="Gilroy R."/>
            <person name="Ravi A."/>
            <person name="Getino M."/>
            <person name="Pursley I."/>
            <person name="Horton D.L."/>
            <person name="Alikhan N.F."/>
            <person name="Baker D."/>
            <person name="Gharbi K."/>
            <person name="Hall N."/>
            <person name="Watson M."/>
            <person name="Adriaenssens E.M."/>
            <person name="Foster-Nyarko E."/>
            <person name="Jarju S."/>
            <person name="Secka A."/>
            <person name="Antonio M."/>
            <person name="Oren A."/>
            <person name="Chaudhuri R.R."/>
            <person name="La Ragione R."/>
            <person name="Hildebrand F."/>
            <person name="Pallen M.J."/>
        </authorList>
    </citation>
    <scope>NUCLEOTIDE SEQUENCE</scope>
    <source>
        <strain evidence="3">B1-15692</strain>
    </source>
</reference>
<dbReference type="Gene3D" id="3.60.21.10">
    <property type="match status" value="1"/>
</dbReference>
<feature type="domain" description="Capsule synthesis protein CapA" evidence="2">
    <location>
        <begin position="49"/>
        <end position="313"/>
    </location>
</feature>
<dbReference type="SMART" id="SM00854">
    <property type="entry name" value="PGA_cap"/>
    <property type="match status" value="1"/>
</dbReference>
<dbReference type="AlphaFoldDB" id="A0A9D9I5V1"/>
<protein>
    <submittedName>
        <fullName evidence="3">CapA family protein</fullName>
    </submittedName>
</protein>
<sequence>MKKTVLLLMFLAVEALHPECDGQEIDGAAIFRQEFRQIRPVLPRPDTVSMIFLGDIMLHAEQIRKASLTQTRPAERDTCGYGRFDFSQYFLSIGSYISSADLAVANMEFTLGGPPFTGYPAFSAPDSYAEYMAKCGIDVFLTANNHILDRGEQGIRRTLDKYAALEKRFGIKSTGTSMDSLQYHNGNPLVTEMKGIRVALVNFTYGTNRSVESEYPKVNRSRKSHLQFLMQKAKESDPDIIIALPHWGEEYSLKHSGRQYELAQWLASNGADIIIGTHPHVVQDSIVIRVQDGASSPKAVPVVFSLGNAISNMSAPNTQIGLMAKVSAVRKMNGKVEILPIEFTYIWCSLPGRLRDTHCTIPVKEYLSRSGLWKMPYEYKKMVQTYDRVKETTGIQDQDNENS</sequence>
<comment type="similarity">
    <text evidence="1">Belongs to the CapA family.</text>
</comment>
<evidence type="ECO:0000313" key="3">
    <source>
        <dbReference type="EMBL" id="MBO8466230.1"/>
    </source>
</evidence>
<dbReference type="Proteomes" id="UP000823660">
    <property type="component" value="Unassembled WGS sequence"/>
</dbReference>
<reference evidence="3" key="1">
    <citation type="submission" date="2020-10" db="EMBL/GenBank/DDBJ databases">
        <authorList>
            <person name="Gilroy R."/>
        </authorList>
    </citation>
    <scope>NUCLEOTIDE SEQUENCE</scope>
    <source>
        <strain evidence="3">B1-15692</strain>
    </source>
</reference>
<dbReference type="PANTHER" id="PTHR33393:SF12">
    <property type="entry name" value="CAPSULE BIOSYNTHESIS PROTEIN CAPA"/>
    <property type="match status" value="1"/>
</dbReference>
<evidence type="ECO:0000313" key="4">
    <source>
        <dbReference type="Proteomes" id="UP000823660"/>
    </source>
</evidence>